<feature type="transmembrane region" description="Helical" evidence="7">
    <location>
        <begin position="333"/>
        <end position="361"/>
    </location>
</feature>
<evidence type="ECO:0000256" key="2">
    <source>
        <dbReference type="ARBA" id="ARBA00004141"/>
    </source>
</evidence>
<evidence type="ECO:0000256" key="1">
    <source>
        <dbReference type="ARBA" id="ARBA00003279"/>
    </source>
</evidence>
<reference evidence="9" key="1">
    <citation type="submission" date="2022-03" db="EMBL/GenBank/DDBJ databases">
        <authorList>
            <person name="Woo C.Y."/>
        </authorList>
    </citation>
    <scope>NUCLEOTIDE SEQUENCE</scope>
    <source>
        <strain evidence="9">CYS-02</strain>
    </source>
</reference>
<feature type="transmembrane region" description="Helical" evidence="7">
    <location>
        <begin position="368"/>
        <end position="389"/>
    </location>
</feature>
<dbReference type="GO" id="GO:0022857">
    <property type="term" value="F:transmembrane transporter activity"/>
    <property type="evidence" value="ECO:0007669"/>
    <property type="project" value="InterPro"/>
</dbReference>
<proteinExistence type="inferred from homology"/>
<evidence type="ECO:0000256" key="3">
    <source>
        <dbReference type="ARBA" id="ARBA00007520"/>
    </source>
</evidence>
<feature type="domain" description="Major facilitator superfamily (MFS) profile" evidence="8">
    <location>
        <begin position="9"/>
        <end position="394"/>
    </location>
</feature>
<keyword evidence="6 7" id="KW-0472">Membrane</keyword>
<dbReference type="InterPro" id="IPR001958">
    <property type="entry name" value="Tet-R_TetA/multi-R_MdtG-like"/>
</dbReference>
<evidence type="ECO:0000256" key="7">
    <source>
        <dbReference type="SAM" id="Phobius"/>
    </source>
</evidence>
<feature type="transmembrane region" description="Helical" evidence="7">
    <location>
        <begin position="243"/>
        <end position="263"/>
    </location>
</feature>
<dbReference type="EMBL" id="JALGBI010000001">
    <property type="protein sequence ID" value="MCJ0762409.1"/>
    <property type="molecule type" value="Genomic_DNA"/>
</dbReference>
<dbReference type="GO" id="GO:0005886">
    <property type="term" value="C:plasma membrane"/>
    <property type="evidence" value="ECO:0007669"/>
    <property type="project" value="TreeGrafter"/>
</dbReference>
<dbReference type="PANTHER" id="PTHR23501:SF169">
    <property type="entry name" value="SLR0616 PROTEIN"/>
    <property type="match status" value="1"/>
</dbReference>
<feature type="transmembrane region" description="Helical" evidence="7">
    <location>
        <begin position="284"/>
        <end position="313"/>
    </location>
</feature>
<protein>
    <submittedName>
        <fullName evidence="9">MFS transporter</fullName>
    </submittedName>
</protein>
<dbReference type="PRINTS" id="PR01035">
    <property type="entry name" value="TCRTETA"/>
</dbReference>
<accession>A0A9X2ALK6</accession>
<dbReference type="Pfam" id="PF07690">
    <property type="entry name" value="MFS_1"/>
    <property type="match status" value="1"/>
</dbReference>
<dbReference type="PROSITE" id="PS00216">
    <property type="entry name" value="SUGAR_TRANSPORT_1"/>
    <property type="match status" value="1"/>
</dbReference>
<keyword evidence="5 7" id="KW-1133">Transmembrane helix</keyword>
<name>A0A9X2ALK6_9BURK</name>
<dbReference type="InterPro" id="IPR036259">
    <property type="entry name" value="MFS_trans_sf"/>
</dbReference>
<comment type="similarity">
    <text evidence="3">Belongs to the major facilitator superfamily. TCR/Tet family.</text>
</comment>
<evidence type="ECO:0000256" key="6">
    <source>
        <dbReference type="ARBA" id="ARBA00023136"/>
    </source>
</evidence>
<dbReference type="InterPro" id="IPR020846">
    <property type="entry name" value="MFS_dom"/>
</dbReference>
<comment type="caution">
    <text evidence="9">The sequence shown here is derived from an EMBL/GenBank/DDBJ whole genome shotgun (WGS) entry which is preliminary data.</text>
</comment>
<dbReference type="AlphaFoldDB" id="A0A9X2ALK6"/>
<evidence type="ECO:0000259" key="8">
    <source>
        <dbReference type="PROSITE" id="PS50850"/>
    </source>
</evidence>
<evidence type="ECO:0000256" key="5">
    <source>
        <dbReference type="ARBA" id="ARBA00022989"/>
    </source>
</evidence>
<dbReference type="Proteomes" id="UP001139447">
    <property type="component" value="Unassembled WGS sequence"/>
</dbReference>
<comment type="subcellular location">
    <subcellularLocation>
        <location evidence="2">Membrane</location>
        <topology evidence="2">Multi-pass membrane protein</topology>
    </subcellularLocation>
</comment>
<dbReference type="PANTHER" id="PTHR23501">
    <property type="entry name" value="MAJOR FACILITATOR SUPERFAMILY"/>
    <property type="match status" value="1"/>
</dbReference>
<feature type="transmembrane region" description="Helical" evidence="7">
    <location>
        <begin position="160"/>
        <end position="182"/>
    </location>
</feature>
<dbReference type="PROSITE" id="PS50850">
    <property type="entry name" value="MFS"/>
    <property type="match status" value="1"/>
</dbReference>
<feature type="transmembrane region" description="Helical" evidence="7">
    <location>
        <begin position="209"/>
        <end position="231"/>
    </location>
</feature>
<evidence type="ECO:0000313" key="9">
    <source>
        <dbReference type="EMBL" id="MCJ0762409.1"/>
    </source>
</evidence>
<keyword evidence="4 7" id="KW-0812">Transmembrane</keyword>
<dbReference type="SUPFAM" id="SSF103473">
    <property type="entry name" value="MFS general substrate transporter"/>
    <property type="match status" value="1"/>
</dbReference>
<feature type="transmembrane region" description="Helical" evidence="7">
    <location>
        <begin position="75"/>
        <end position="94"/>
    </location>
</feature>
<comment type="function">
    <text evidence="1">Resistance to tetracycline by an active tetracycline efflux. This is an energy-dependent process that decreases the accumulation of the antibiotic in whole cells. This protein functions as a metal-tetracycline/H(+) antiporter.</text>
</comment>
<dbReference type="InterPro" id="IPR011701">
    <property type="entry name" value="MFS"/>
</dbReference>
<sequence length="394" mass="39660">MNASRAGPRLTTLIFLSAIAALPVNMFTPSLPHIAQAFGADFALVNLSVAGFAVVAALTQLVAGPLSDRYGRRPVVLAAVALFTVASVGCALAPSIGVFLLFRLMQAVIATGYSVSLAIIRESSGEREAASKMGYVASSWAIAPMAGPAFGGLLDQVFGWRANFVAFAILGAAVLALAAADLKAPPKSAARPLASYLRGYGDLLGSARFGAYVLCMAFSIGTLYIFLGAAASAAGPSLEGSSARLGLLMGMVPAGFIVGSRLASRYAARYPLSTTVLAGRLLTCAGLLAGLLLSLCGATHVFAFFGPCVFIGLGNGLTMPGANAGALSVRPDLAGTAAGLAASLTLAGGALVASASGLFLTEASGTQALLCVMLASATLGLAAALYAVWLDRRS</sequence>
<gene>
    <name evidence="9" type="ORF">MMF98_04215</name>
</gene>
<evidence type="ECO:0000256" key="4">
    <source>
        <dbReference type="ARBA" id="ARBA00022692"/>
    </source>
</evidence>
<dbReference type="Gene3D" id="1.20.1720.10">
    <property type="entry name" value="Multidrug resistance protein D"/>
    <property type="match status" value="1"/>
</dbReference>
<keyword evidence="10" id="KW-1185">Reference proteome</keyword>
<dbReference type="RefSeq" id="WP_243304638.1">
    <property type="nucleotide sequence ID" value="NZ_JALGBI010000001.1"/>
</dbReference>
<evidence type="ECO:0000313" key="10">
    <source>
        <dbReference type="Proteomes" id="UP001139447"/>
    </source>
</evidence>
<organism evidence="9 10">
    <name type="scientific">Variovorax terrae</name>
    <dbReference type="NCBI Taxonomy" id="2923278"/>
    <lineage>
        <taxon>Bacteria</taxon>
        <taxon>Pseudomonadati</taxon>
        <taxon>Pseudomonadota</taxon>
        <taxon>Betaproteobacteria</taxon>
        <taxon>Burkholderiales</taxon>
        <taxon>Comamonadaceae</taxon>
        <taxon>Variovorax</taxon>
    </lineage>
</organism>
<dbReference type="InterPro" id="IPR005829">
    <property type="entry name" value="Sugar_transporter_CS"/>
</dbReference>
<feature type="transmembrane region" description="Helical" evidence="7">
    <location>
        <begin position="42"/>
        <end position="63"/>
    </location>
</feature>